<reference evidence="2 3" key="1">
    <citation type="journal article" date="2021" name="Nat. Commun.">
        <title>Genetic determinants of endophytism in the Arabidopsis root mycobiome.</title>
        <authorList>
            <person name="Mesny F."/>
            <person name="Miyauchi S."/>
            <person name="Thiergart T."/>
            <person name="Pickel B."/>
            <person name="Atanasova L."/>
            <person name="Karlsson M."/>
            <person name="Huettel B."/>
            <person name="Barry K.W."/>
            <person name="Haridas S."/>
            <person name="Chen C."/>
            <person name="Bauer D."/>
            <person name="Andreopoulos W."/>
            <person name="Pangilinan J."/>
            <person name="LaButti K."/>
            <person name="Riley R."/>
            <person name="Lipzen A."/>
            <person name="Clum A."/>
            <person name="Drula E."/>
            <person name="Henrissat B."/>
            <person name="Kohler A."/>
            <person name="Grigoriev I.V."/>
            <person name="Martin F.M."/>
            <person name="Hacquard S."/>
        </authorList>
    </citation>
    <scope>NUCLEOTIDE SEQUENCE [LARGE SCALE GENOMIC DNA]</scope>
    <source>
        <strain evidence="2 3">MPI-CAGE-CH-0241</strain>
    </source>
</reference>
<dbReference type="PROSITE" id="PS51762">
    <property type="entry name" value="GH16_2"/>
    <property type="match status" value="1"/>
</dbReference>
<dbReference type="InterPro" id="IPR000757">
    <property type="entry name" value="Beta-glucanase-like"/>
</dbReference>
<dbReference type="InterPro" id="IPR013320">
    <property type="entry name" value="ConA-like_dom_sf"/>
</dbReference>
<dbReference type="PANTHER" id="PTHR10963:SF60">
    <property type="entry name" value="GRAM-NEGATIVE BACTERIA-BINDING PROTEIN 1-RELATED"/>
    <property type="match status" value="1"/>
</dbReference>
<protein>
    <submittedName>
        <fullName evidence="2">Concanavalin A-like lectin/glucanase domain-containing protein</fullName>
    </submittedName>
</protein>
<dbReference type="InterPro" id="IPR050546">
    <property type="entry name" value="Glycosyl_Hydrlase_16"/>
</dbReference>
<accession>A0A9P8W081</accession>
<comment type="caution">
    <text evidence="2">The sequence shown here is derived from an EMBL/GenBank/DDBJ whole genome shotgun (WGS) entry which is preliminary data.</text>
</comment>
<name>A0A9P8W081_9HYPO</name>
<proteinExistence type="predicted"/>
<dbReference type="EMBL" id="JAGPYM010000018">
    <property type="protein sequence ID" value="KAH6885400.1"/>
    <property type="molecule type" value="Genomic_DNA"/>
</dbReference>
<dbReference type="CDD" id="cd02182">
    <property type="entry name" value="GH16_Strep_laminarinase_like"/>
    <property type="match status" value="1"/>
</dbReference>
<evidence type="ECO:0000259" key="1">
    <source>
        <dbReference type="PROSITE" id="PS51762"/>
    </source>
</evidence>
<dbReference type="Pfam" id="PF26113">
    <property type="entry name" value="GH16_XgeA"/>
    <property type="match status" value="1"/>
</dbReference>
<keyword evidence="3" id="KW-1185">Reference proteome</keyword>
<dbReference type="GO" id="GO:0004553">
    <property type="term" value="F:hydrolase activity, hydrolyzing O-glycosyl compounds"/>
    <property type="evidence" value="ECO:0007669"/>
    <property type="project" value="InterPro"/>
</dbReference>
<dbReference type="GO" id="GO:0005975">
    <property type="term" value="P:carbohydrate metabolic process"/>
    <property type="evidence" value="ECO:0007669"/>
    <property type="project" value="InterPro"/>
</dbReference>
<sequence length="349" mass="38995">MMDELGICRWSRVPIRVFRGGCLKEFLLIQEQTFALQVGSLLGQHSSLLVTRFFEFRTLVSTMSYRQVFAIFISFLAIALAWEPPVYSGYSRVWASTFEGKADGLPPTSEWNLITGDKNFNNEYQRYTKTKNNLRLSGQGTLQLIPRGDKTAPRGWTSGRVESNYKFTPAAGKITRVQSRLRLAGNAKEHKQGLWPAFWILGNSNRHGTAWPASGELDIMENINGQTVAYGGMHCDKSPGGICNEPSGIVAKTSLADNKYHTWRVEFNRKSSNYKEQYITWSMDGNQFNKITGAQIGNAAVWKTVCQSDLFVILNVAVGGYWPGNPNSQTWGGAGSMMEVAYVAHYVSN</sequence>
<gene>
    <name evidence="2" type="ORF">B0T10DRAFT_492636</name>
</gene>
<dbReference type="Proteomes" id="UP000777438">
    <property type="component" value="Unassembled WGS sequence"/>
</dbReference>
<dbReference type="OrthoDB" id="192832at2759"/>
<dbReference type="PANTHER" id="PTHR10963">
    <property type="entry name" value="GLYCOSYL HYDROLASE-RELATED"/>
    <property type="match status" value="1"/>
</dbReference>
<evidence type="ECO:0000313" key="3">
    <source>
        <dbReference type="Proteomes" id="UP000777438"/>
    </source>
</evidence>
<dbReference type="Gene3D" id="2.60.120.200">
    <property type="match status" value="1"/>
</dbReference>
<dbReference type="SUPFAM" id="SSF49899">
    <property type="entry name" value="Concanavalin A-like lectins/glucanases"/>
    <property type="match status" value="1"/>
</dbReference>
<evidence type="ECO:0000313" key="2">
    <source>
        <dbReference type="EMBL" id="KAH6885400.1"/>
    </source>
</evidence>
<dbReference type="AlphaFoldDB" id="A0A9P8W081"/>
<organism evidence="2 3">
    <name type="scientific">Thelonectria olida</name>
    <dbReference type="NCBI Taxonomy" id="1576542"/>
    <lineage>
        <taxon>Eukaryota</taxon>
        <taxon>Fungi</taxon>
        <taxon>Dikarya</taxon>
        <taxon>Ascomycota</taxon>
        <taxon>Pezizomycotina</taxon>
        <taxon>Sordariomycetes</taxon>
        <taxon>Hypocreomycetidae</taxon>
        <taxon>Hypocreales</taxon>
        <taxon>Nectriaceae</taxon>
        <taxon>Thelonectria</taxon>
    </lineage>
</organism>
<feature type="domain" description="GH16" evidence="1">
    <location>
        <begin position="109"/>
        <end position="349"/>
    </location>
</feature>